<dbReference type="Proteomes" id="UP000273154">
    <property type="component" value="Chromosome"/>
</dbReference>
<evidence type="ECO:0000313" key="3">
    <source>
        <dbReference type="Proteomes" id="UP000273154"/>
    </source>
</evidence>
<feature type="region of interest" description="Disordered" evidence="1">
    <location>
        <begin position="1"/>
        <end position="32"/>
    </location>
</feature>
<feature type="compositionally biased region" description="Basic and acidic residues" evidence="1">
    <location>
        <begin position="1"/>
        <end position="11"/>
    </location>
</feature>
<evidence type="ECO:0000256" key="1">
    <source>
        <dbReference type="SAM" id="MobiDB-lite"/>
    </source>
</evidence>
<gene>
    <name evidence="2" type="ORF">Pcatena_04390</name>
</gene>
<organism evidence="2 3">
    <name type="scientific">Parolsenella catena</name>
    <dbReference type="NCBI Taxonomy" id="2003188"/>
    <lineage>
        <taxon>Bacteria</taxon>
        <taxon>Bacillati</taxon>
        <taxon>Actinomycetota</taxon>
        <taxon>Coriobacteriia</taxon>
        <taxon>Coriobacteriales</taxon>
        <taxon>Atopobiaceae</taxon>
        <taxon>Parolsenella</taxon>
    </lineage>
</organism>
<protein>
    <submittedName>
        <fullName evidence="2">Uncharacterized protein</fullName>
    </submittedName>
</protein>
<keyword evidence="3" id="KW-1185">Reference proteome</keyword>
<dbReference type="RefSeq" id="WP_172596349.1">
    <property type="nucleotide sequence ID" value="NZ_AP019367.1"/>
</dbReference>
<dbReference type="EMBL" id="AP019367">
    <property type="protein sequence ID" value="BBH49852.1"/>
    <property type="molecule type" value="Genomic_DNA"/>
</dbReference>
<accession>A0A3G9K579</accession>
<sequence length="108" mass="12179">MTDLEWDRAPREWATSEDPRRGEGCRADEPPTEVVRDPEWYVAGGVETIDKIEAVIDGLPAREAFLLGQVVRYVDRAGLKDEPEVDLGKANNYAHRLVTGDWRVDDQG</sequence>
<name>A0A3G9K579_9ACTN</name>
<dbReference type="InterPro" id="IPR021739">
    <property type="entry name" value="SaV-like"/>
</dbReference>
<dbReference type="KEGG" id="pcat:Pcatena_04390"/>
<dbReference type="Pfam" id="PF11753">
    <property type="entry name" value="DUF3310"/>
    <property type="match status" value="1"/>
</dbReference>
<dbReference type="GeneID" id="88849732"/>
<dbReference type="AlphaFoldDB" id="A0A3G9K579"/>
<feature type="compositionally biased region" description="Basic and acidic residues" evidence="1">
    <location>
        <begin position="17"/>
        <end position="32"/>
    </location>
</feature>
<proteinExistence type="predicted"/>
<evidence type="ECO:0000313" key="2">
    <source>
        <dbReference type="EMBL" id="BBH49852.1"/>
    </source>
</evidence>
<reference evidence="3" key="1">
    <citation type="submission" date="2018-11" db="EMBL/GenBank/DDBJ databases">
        <title>Comparative genomics of Parolsenella catena and Libanicoccus massiliensis: Reclassification of Libanicoccus massiliensis as Parolsenella massiliensis comb. nov.</title>
        <authorList>
            <person name="Sakamoto M."/>
            <person name="Ikeyama N."/>
            <person name="Murakami T."/>
            <person name="Mori H."/>
            <person name="Yuki M."/>
            <person name="Ohkuma M."/>
        </authorList>
    </citation>
    <scope>NUCLEOTIDE SEQUENCE [LARGE SCALE GENOMIC DNA]</scope>
    <source>
        <strain evidence="3">JCM 31932</strain>
    </source>
</reference>